<dbReference type="AlphaFoldDB" id="A0A161WEQ9"/>
<accession>A0A161WEQ9</accession>
<proteinExistence type="predicted"/>
<sequence>AKKHPEPDIPTIDTVYKFTINNKTYINQHGCFFVSCSEGRPGASFWACRHCDLKKRAVLFDAKASSLASDYLRKIHHIVKSSDSTDLEASLDVSLKRPRLNFTGLTKKKVKTIQESTVGLVVNPNLPFSFFQNSYFYLIDLFNAKKEEVKKELSQAATSIHLSFNL</sequence>
<evidence type="ECO:0000313" key="1">
    <source>
        <dbReference type="EMBL" id="KZL82918.1"/>
    </source>
</evidence>
<name>A0A161WEQ9_COLIC</name>
<dbReference type="EMBL" id="LFIW01001252">
    <property type="protein sequence ID" value="KZL82918.1"/>
    <property type="molecule type" value="Genomic_DNA"/>
</dbReference>
<comment type="caution">
    <text evidence="1">The sequence shown here is derived from an EMBL/GenBank/DDBJ whole genome shotgun (WGS) entry which is preliminary data.</text>
</comment>
<protein>
    <submittedName>
        <fullName evidence="1">Uncharacterized protein</fullName>
    </submittedName>
</protein>
<evidence type="ECO:0000313" key="2">
    <source>
        <dbReference type="Proteomes" id="UP000076584"/>
    </source>
</evidence>
<feature type="non-terminal residue" evidence="1">
    <location>
        <position position="166"/>
    </location>
</feature>
<gene>
    <name evidence="1" type="ORF">CI238_12066</name>
</gene>
<reference evidence="1 2" key="1">
    <citation type="submission" date="2015-06" db="EMBL/GenBank/DDBJ databases">
        <title>Survival trade-offs in plant roots during colonization by closely related pathogenic and mutualistic fungi.</title>
        <authorList>
            <person name="Hacquard S."/>
            <person name="Kracher B."/>
            <person name="Hiruma K."/>
            <person name="Weinman A."/>
            <person name="Muench P."/>
            <person name="Garrido Oter R."/>
            <person name="Ver Loren van Themaat E."/>
            <person name="Dallerey J.-F."/>
            <person name="Damm U."/>
            <person name="Henrissat B."/>
            <person name="Lespinet O."/>
            <person name="Thon M."/>
            <person name="Kemen E."/>
            <person name="McHardy A.C."/>
            <person name="Schulze-Lefert P."/>
            <person name="O'Connell R.J."/>
        </authorList>
    </citation>
    <scope>NUCLEOTIDE SEQUENCE [LARGE SCALE GENOMIC DNA]</scope>
    <source>
        <strain evidence="1 2">MAFF 238704</strain>
    </source>
</reference>
<organism evidence="1 2">
    <name type="scientific">Colletotrichum incanum</name>
    <name type="common">Soybean anthracnose fungus</name>
    <dbReference type="NCBI Taxonomy" id="1573173"/>
    <lineage>
        <taxon>Eukaryota</taxon>
        <taxon>Fungi</taxon>
        <taxon>Dikarya</taxon>
        <taxon>Ascomycota</taxon>
        <taxon>Pezizomycotina</taxon>
        <taxon>Sordariomycetes</taxon>
        <taxon>Hypocreomycetidae</taxon>
        <taxon>Glomerellales</taxon>
        <taxon>Glomerellaceae</taxon>
        <taxon>Colletotrichum</taxon>
        <taxon>Colletotrichum spaethianum species complex</taxon>
    </lineage>
</organism>
<keyword evidence="2" id="KW-1185">Reference proteome</keyword>
<dbReference type="Proteomes" id="UP000076584">
    <property type="component" value="Unassembled WGS sequence"/>
</dbReference>
<feature type="non-terminal residue" evidence="1">
    <location>
        <position position="1"/>
    </location>
</feature>